<dbReference type="AlphaFoldDB" id="A0A1I3FIH3"/>
<dbReference type="PANTHER" id="PTHR21569:SF1">
    <property type="entry name" value="SMALL RIBOSOMAL SUBUNIT PROTEIN US9M"/>
    <property type="match status" value="1"/>
</dbReference>
<accession>A0A1I3FIH3</accession>
<reference evidence="9" key="1">
    <citation type="submission" date="2016-10" db="EMBL/GenBank/DDBJ databases">
        <authorList>
            <person name="Varghese N."/>
            <person name="Submissions S."/>
        </authorList>
    </citation>
    <scope>NUCLEOTIDE SEQUENCE [LARGE SCALE GENOMIC DNA]</scope>
    <source>
        <strain evidence="9">DSM 26348</strain>
    </source>
</reference>
<evidence type="ECO:0000256" key="5">
    <source>
        <dbReference type="HAMAP-Rule" id="MF_00532"/>
    </source>
</evidence>
<dbReference type="PROSITE" id="PS00360">
    <property type="entry name" value="RIBOSOMAL_S9"/>
    <property type="match status" value="1"/>
</dbReference>
<dbReference type="GO" id="GO:0022627">
    <property type="term" value="C:cytosolic small ribosomal subunit"/>
    <property type="evidence" value="ECO:0007669"/>
    <property type="project" value="TreeGrafter"/>
</dbReference>
<dbReference type="EMBL" id="FOQD01000005">
    <property type="protein sequence ID" value="SFI11005.1"/>
    <property type="molecule type" value="Genomic_DNA"/>
</dbReference>
<gene>
    <name evidence="5" type="primary">rpsI</name>
    <name evidence="8" type="ORF">SAMN05421753_105265</name>
</gene>
<evidence type="ECO:0000313" key="9">
    <source>
        <dbReference type="Proteomes" id="UP000199518"/>
    </source>
</evidence>
<dbReference type="GO" id="GO:0006412">
    <property type="term" value="P:translation"/>
    <property type="evidence" value="ECO:0007669"/>
    <property type="project" value="UniProtKB-UniRule"/>
</dbReference>
<comment type="similarity">
    <text evidence="1 5 6">Belongs to the universal ribosomal protein uS9 family.</text>
</comment>
<dbReference type="FunFam" id="3.30.230.10:FF:000001">
    <property type="entry name" value="30S ribosomal protein S9"/>
    <property type="match status" value="1"/>
</dbReference>
<dbReference type="Proteomes" id="UP000199518">
    <property type="component" value="Unassembled WGS sequence"/>
</dbReference>
<name>A0A1I3FIH3_9PLAN</name>
<proteinExistence type="inferred from homology"/>
<dbReference type="STRING" id="1576369.SAMN05421753_105265"/>
<keyword evidence="3 5" id="KW-0687">Ribonucleoprotein</keyword>
<evidence type="ECO:0000256" key="3">
    <source>
        <dbReference type="ARBA" id="ARBA00023274"/>
    </source>
</evidence>
<dbReference type="HAMAP" id="MF_00532_B">
    <property type="entry name" value="Ribosomal_uS9_B"/>
    <property type="match status" value="1"/>
</dbReference>
<evidence type="ECO:0000256" key="7">
    <source>
        <dbReference type="SAM" id="MobiDB-lite"/>
    </source>
</evidence>
<evidence type="ECO:0000256" key="1">
    <source>
        <dbReference type="ARBA" id="ARBA00005251"/>
    </source>
</evidence>
<feature type="compositionally biased region" description="Acidic residues" evidence="7">
    <location>
        <begin position="1"/>
        <end position="11"/>
    </location>
</feature>
<dbReference type="InterPro" id="IPR000754">
    <property type="entry name" value="Ribosomal_uS9"/>
</dbReference>
<dbReference type="InterPro" id="IPR023035">
    <property type="entry name" value="Ribosomal_uS9_bac/plastid"/>
</dbReference>
<evidence type="ECO:0000256" key="6">
    <source>
        <dbReference type="RuleBase" id="RU003815"/>
    </source>
</evidence>
<dbReference type="GO" id="GO:0003735">
    <property type="term" value="F:structural constituent of ribosome"/>
    <property type="evidence" value="ECO:0007669"/>
    <property type="project" value="InterPro"/>
</dbReference>
<dbReference type="InterPro" id="IPR014721">
    <property type="entry name" value="Ribsml_uS5_D2-typ_fold_subgr"/>
</dbReference>
<evidence type="ECO:0000256" key="2">
    <source>
        <dbReference type="ARBA" id="ARBA00022980"/>
    </source>
</evidence>
<dbReference type="PANTHER" id="PTHR21569">
    <property type="entry name" value="RIBOSOMAL PROTEIN S9"/>
    <property type="match status" value="1"/>
</dbReference>
<keyword evidence="9" id="KW-1185">Reference proteome</keyword>
<dbReference type="GO" id="GO:0003723">
    <property type="term" value="F:RNA binding"/>
    <property type="evidence" value="ECO:0007669"/>
    <property type="project" value="TreeGrafter"/>
</dbReference>
<dbReference type="Gene3D" id="3.30.230.10">
    <property type="match status" value="1"/>
</dbReference>
<organism evidence="8 9">
    <name type="scientific">Planctomicrobium piriforme</name>
    <dbReference type="NCBI Taxonomy" id="1576369"/>
    <lineage>
        <taxon>Bacteria</taxon>
        <taxon>Pseudomonadati</taxon>
        <taxon>Planctomycetota</taxon>
        <taxon>Planctomycetia</taxon>
        <taxon>Planctomycetales</taxon>
        <taxon>Planctomycetaceae</taxon>
        <taxon>Planctomicrobium</taxon>
    </lineage>
</organism>
<dbReference type="NCBIfam" id="NF001099">
    <property type="entry name" value="PRK00132.1"/>
    <property type="match status" value="1"/>
</dbReference>
<dbReference type="Pfam" id="PF00380">
    <property type="entry name" value="Ribosomal_S9"/>
    <property type="match status" value="1"/>
</dbReference>
<feature type="region of interest" description="Disordered" evidence="7">
    <location>
        <begin position="1"/>
        <end position="37"/>
    </location>
</feature>
<dbReference type="InterPro" id="IPR020574">
    <property type="entry name" value="Ribosomal_uS9_CS"/>
</dbReference>
<dbReference type="InterPro" id="IPR020568">
    <property type="entry name" value="Ribosomal_Su5_D2-typ_SF"/>
</dbReference>
<protein>
    <recommendedName>
        <fullName evidence="4 5">Small ribosomal subunit protein uS9</fullName>
    </recommendedName>
</protein>
<evidence type="ECO:0000313" key="8">
    <source>
        <dbReference type="EMBL" id="SFI11005.1"/>
    </source>
</evidence>
<evidence type="ECO:0000256" key="4">
    <source>
        <dbReference type="ARBA" id="ARBA00035259"/>
    </source>
</evidence>
<sequence length="173" mass="18745">MSDDMTPELESADLASGLDIGSEAASEPSEAVPHYEPTIRGKVDRFGVCWGTGRRKTAVARVRLKDGSGKFIVNGRPLEEYFPVERDLGMIHAPLKATGTLGAVDIEVSVQGGGPTGQTGAVVLGIARALQAKNVQFHPTLSEGGFLTRDSRMVERKKYGRKKARRSFQFSKR</sequence>
<keyword evidence="2 5" id="KW-0689">Ribosomal protein</keyword>
<dbReference type="SUPFAM" id="SSF54211">
    <property type="entry name" value="Ribosomal protein S5 domain 2-like"/>
    <property type="match status" value="1"/>
</dbReference>